<proteinExistence type="inferred from homology"/>
<reference evidence="25" key="1">
    <citation type="submission" date="2022-04" db="EMBL/GenBank/DDBJ databases">
        <authorList>
            <person name="Xu L."/>
            <person name="Lv Z."/>
        </authorList>
    </citation>
    <scope>NUCLEOTIDE SEQUENCE</scope>
    <source>
        <strain evidence="25">LV_2022a</strain>
    </source>
</reference>
<keyword evidence="26" id="KW-1185">Reference proteome</keyword>
<dbReference type="InterPro" id="IPR002791">
    <property type="entry name" value="ARMT1-like_metal-bd"/>
</dbReference>
<dbReference type="Gene3D" id="1.20.1700.10">
    <property type="entry name" value="AF1104-like"/>
    <property type="match status" value="1"/>
</dbReference>
<evidence type="ECO:0000256" key="2">
    <source>
        <dbReference type="ARBA" id="ARBA00001936"/>
    </source>
</evidence>
<evidence type="ECO:0000256" key="14">
    <source>
        <dbReference type="ARBA" id="ARBA00022777"/>
    </source>
</evidence>
<dbReference type="Gene3D" id="3.30.420.40">
    <property type="match status" value="1"/>
</dbReference>
<keyword evidence="10" id="KW-0533">Nickel</keyword>
<dbReference type="GO" id="GO:0005634">
    <property type="term" value="C:nucleus"/>
    <property type="evidence" value="ECO:0007669"/>
    <property type="project" value="TreeGrafter"/>
</dbReference>
<evidence type="ECO:0000256" key="19">
    <source>
        <dbReference type="ARBA" id="ARBA00023211"/>
    </source>
</evidence>
<evidence type="ECO:0000256" key="7">
    <source>
        <dbReference type="ARBA" id="ARBA00012102"/>
    </source>
</evidence>
<keyword evidence="11" id="KW-0808">Transferase</keyword>
<evidence type="ECO:0000256" key="10">
    <source>
        <dbReference type="ARBA" id="ARBA00022596"/>
    </source>
</evidence>
<comment type="catalytic activity">
    <reaction evidence="20">
        <text>(R)-4'-phospho-S-sulfopantetheine + H2O = (R)-S-sulfopantetheine + phosphate</text>
        <dbReference type="Rhea" id="RHEA:68340"/>
        <dbReference type="ChEBI" id="CHEBI:15377"/>
        <dbReference type="ChEBI" id="CHEBI:43474"/>
        <dbReference type="ChEBI" id="CHEBI:177302"/>
        <dbReference type="ChEBI" id="CHEBI:177303"/>
    </reaction>
    <physiologicalReaction direction="left-to-right" evidence="20">
        <dbReference type="Rhea" id="RHEA:68341"/>
    </physiologicalReaction>
</comment>
<dbReference type="SUPFAM" id="SSF53067">
    <property type="entry name" value="Actin-like ATPase domain"/>
    <property type="match status" value="2"/>
</dbReference>
<comment type="pathway">
    <text evidence="5">Cofactor biosynthesis; coenzyme A biosynthesis; CoA from (R)-pantothenate: step 1/5.</text>
</comment>
<dbReference type="InterPro" id="IPR035073">
    <property type="entry name" value="At2g17340_3_helix_bundle"/>
</dbReference>
<dbReference type="InterPro" id="IPR043129">
    <property type="entry name" value="ATPase_NBD"/>
</dbReference>
<dbReference type="Pfam" id="PF01937">
    <property type="entry name" value="ARMT1-like_dom"/>
    <property type="match status" value="1"/>
</dbReference>
<comment type="cofactor">
    <cofactor evidence="3">
        <name>Ni(2+)</name>
        <dbReference type="ChEBI" id="CHEBI:49786"/>
    </cofactor>
</comment>
<evidence type="ECO:0000256" key="9">
    <source>
        <dbReference type="ARBA" id="ARBA00022490"/>
    </source>
</evidence>
<comment type="caution">
    <text evidence="25">The sequence shown here is derived from an EMBL/GenBank/DDBJ whole genome shotgun (WGS) entry which is preliminary data.</text>
</comment>
<dbReference type="PANTHER" id="PTHR12280">
    <property type="entry name" value="PANTOTHENATE KINASE"/>
    <property type="match status" value="1"/>
</dbReference>
<dbReference type="PANTHER" id="PTHR12280:SF20">
    <property type="entry name" value="4'-PHOSPHOPANTETHEINE PHOSPHATASE"/>
    <property type="match status" value="1"/>
</dbReference>
<comment type="similarity">
    <text evidence="23">Belongs to the type II pantothenate kinase family.</text>
</comment>
<evidence type="ECO:0000259" key="24">
    <source>
        <dbReference type="Pfam" id="PF01937"/>
    </source>
</evidence>
<dbReference type="Proteomes" id="UP001292079">
    <property type="component" value="Unassembled WGS sequence"/>
</dbReference>
<comment type="subunit">
    <text evidence="6">Homodimer. Interacts with PKM.</text>
</comment>
<comment type="subcellular location">
    <subcellularLocation>
        <location evidence="4">Cytoplasm</location>
    </subcellularLocation>
</comment>
<dbReference type="AlphaFoldDB" id="A0AAE1ZII4"/>
<feature type="domain" description="Damage-control phosphatase ARMT1-like metal-binding" evidence="24">
    <location>
        <begin position="513"/>
        <end position="827"/>
    </location>
</feature>
<dbReference type="GO" id="GO:0015937">
    <property type="term" value="P:coenzyme A biosynthetic process"/>
    <property type="evidence" value="ECO:0007669"/>
    <property type="project" value="UniProtKB-KW"/>
</dbReference>
<keyword evidence="16" id="KW-0067">ATP-binding</keyword>
<evidence type="ECO:0000256" key="13">
    <source>
        <dbReference type="ARBA" id="ARBA00022741"/>
    </source>
</evidence>
<evidence type="ECO:0000256" key="18">
    <source>
        <dbReference type="ARBA" id="ARBA00023074"/>
    </source>
</evidence>
<keyword evidence="15" id="KW-0378">Hydrolase</keyword>
<dbReference type="EC" id="2.7.1.33" evidence="7"/>
<dbReference type="InterPro" id="IPR004567">
    <property type="entry name" value="Type_II_PanK"/>
</dbReference>
<dbReference type="EMBL" id="JALJAT010000001">
    <property type="protein sequence ID" value="KAK4474676.1"/>
    <property type="molecule type" value="Genomic_DNA"/>
</dbReference>
<comment type="catalytic activity">
    <reaction evidence="1">
        <text>(R)-pantothenate + ATP = (R)-4'-phosphopantothenate + ADP + H(+)</text>
        <dbReference type="Rhea" id="RHEA:16373"/>
        <dbReference type="ChEBI" id="CHEBI:10986"/>
        <dbReference type="ChEBI" id="CHEBI:15378"/>
        <dbReference type="ChEBI" id="CHEBI:29032"/>
        <dbReference type="ChEBI" id="CHEBI:30616"/>
        <dbReference type="ChEBI" id="CHEBI:456216"/>
        <dbReference type="EC" id="2.7.1.33"/>
    </reaction>
</comment>
<dbReference type="GO" id="GO:0005829">
    <property type="term" value="C:cytosol"/>
    <property type="evidence" value="ECO:0007669"/>
    <property type="project" value="TreeGrafter"/>
</dbReference>
<gene>
    <name evidence="25" type="ORF">MN116_001806</name>
</gene>
<comment type="cofactor">
    <cofactor evidence="2">
        <name>Mn(2+)</name>
        <dbReference type="ChEBI" id="CHEBI:29035"/>
    </cofactor>
</comment>
<dbReference type="Gene3D" id="3.30.420.510">
    <property type="match status" value="1"/>
</dbReference>
<dbReference type="Pfam" id="PF03630">
    <property type="entry name" value="Fumble"/>
    <property type="match status" value="1"/>
</dbReference>
<evidence type="ECO:0000256" key="22">
    <source>
        <dbReference type="ARBA" id="ARBA00046055"/>
    </source>
</evidence>
<evidence type="ECO:0000256" key="1">
    <source>
        <dbReference type="ARBA" id="ARBA00001206"/>
    </source>
</evidence>
<evidence type="ECO:0000313" key="26">
    <source>
        <dbReference type="Proteomes" id="UP001292079"/>
    </source>
</evidence>
<dbReference type="SUPFAM" id="SSF111321">
    <property type="entry name" value="AF1104-like"/>
    <property type="match status" value="1"/>
</dbReference>
<evidence type="ECO:0000256" key="8">
    <source>
        <dbReference type="ARBA" id="ARBA00019490"/>
    </source>
</evidence>
<keyword evidence="14" id="KW-0418">Kinase</keyword>
<sequence>MSYASAVDLSQVSDPSFDHDDNENIFALDIGGSLAKLVYKRVFRYRRSVPQQCCTSFSKSDLPFDFYEYAEHEDEGQKLCFMKFETRNIEECLDFIRFNIIQQGTLSRKVFNKIKVTGGGAYRYRELICSKLGVELDKEDEMDCLIRGCVFMLRNIPDELFYYDKHATPAHVFVSNCLVSTFPFLLVNVGSGVSFLKVESPTSYQRVGGTSIGGGTFWGLGTLLSGGKFTFDELLEMADSGDHRHIDMLVRDIYGGAYDALGLSGDVIASSFGLAARHPEQPRALADMVKSLLITVSNNIGQLACLYAKQHNLTRIIFGGYFIRGHGLTMEVITYAVRFWSGGEYKALFLRHEGYLGAIGAFLKTFVNNNSTERKALWSENYVVNSSNTSFCDNSFESKPHGINRSNGETDFRSVLPYDAAVANSPVDNVSGTKPVVTSQKAGEDKPVLTGTFRHAVQKHEISRLYNFELDRVFAHSLEMFHLLESPANYSPDTWDLTHDEEARIYWLSCFDSCIDYHREKAEESQSDTLSDAAERSYQFAERYKRFLHELSADPSGRGVLTVRCLLSAQQHFLREYGFGDVFCLQKRCENRAALSALTDRLSELSKLSWPDRQMSLIQGLLAGNMFDWGASEAVQFLKKAPQNKFGVVDFHVTLNKVQARPWLVDDYDIWIDRISVSGLPYRCVLIFCDNSGADIILGVLPFAMEFLRRGSKVIMAANSSPAINDITYQELELLLHMIASFEPLIAESLANRQLMLAENGQTSPCLDFRLIASSLVQLAEREQVDLIVIEGMGRAIHCNLNAKFTVDTLKIAVIKNSWLAHRLGGQLYGVIFKFETVSSTMIA</sequence>
<organism evidence="25 26">
    <name type="scientific">Schistosoma mekongi</name>
    <name type="common">Parasitic worm</name>
    <dbReference type="NCBI Taxonomy" id="38744"/>
    <lineage>
        <taxon>Eukaryota</taxon>
        <taxon>Metazoa</taxon>
        <taxon>Spiralia</taxon>
        <taxon>Lophotrochozoa</taxon>
        <taxon>Platyhelminthes</taxon>
        <taxon>Trematoda</taxon>
        <taxon>Digenea</taxon>
        <taxon>Strigeidida</taxon>
        <taxon>Schistosomatoidea</taxon>
        <taxon>Schistosomatidae</taxon>
        <taxon>Schistosoma</taxon>
    </lineage>
</organism>
<keyword evidence="19" id="KW-0464">Manganese</keyword>
<reference evidence="25" key="2">
    <citation type="journal article" date="2023" name="Infect Dis Poverty">
        <title>Chromosome-scale genome of the human blood fluke Schistosoma mekongi and its implications for public health.</title>
        <authorList>
            <person name="Zhou M."/>
            <person name="Xu L."/>
            <person name="Xu D."/>
            <person name="Chen W."/>
            <person name="Khan J."/>
            <person name="Hu Y."/>
            <person name="Huang H."/>
            <person name="Wei H."/>
            <person name="Zhang Y."/>
            <person name="Chusongsang P."/>
            <person name="Tanasarnprasert K."/>
            <person name="Hu X."/>
            <person name="Limpanont Y."/>
            <person name="Lv Z."/>
        </authorList>
    </citation>
    <scope>NUCLEOTIDE SEQUENCE</scope>
    <source>
        <strain evidence="25">LV_2022a</strain>
    </source>
</reference>
<accession>A0AAE1ZII4</accession>
<name>A0AAE1ZII4_SCHME</name>
<dbReference type="GO" id="GO:0004594">
    <property type="term" value="F:pantothenate kinase activity"/>
    <property type="evidence" value="ECO:0007669"/>
    <property type="project" value="UniProtKB-EC"/>
</dbReference>
<dbReference type="Gene3D" id="3.40.50.10880">
    <property type="entry name" value="Uncharacterised protein PF01937, DUF89, domain 3"/>
    <property type="match status" value="1"/>
</dbReference>
<evidence type="ECO:0000256" key="16">
    <source>
        <dbReference type="ARBA" id="ARBA00022840"/>
    </source>
</evidence>
<evidence type="ECO:0000256" key="23">
    <source>
        <dbReference type="ARBA" id="ARBA00060870"/>
    </source>
</evidence>
<keyword evidence="13" id="KW-0547">Nucleotide-binding</keyword>
<evidence type="ECO:0000256" key="12">
    <source>
        <dbReference type="ARBA" id="ARBA00022723"/>
    </source>
</evidence>
<evidence type="ECO:0000256" key="21">
    <source>
        <dbReference type="ARBA" id="ARBA00032948"/>
    </source>
</evidence>
<keyword evidence="18" id="KW-0944">Nitration</keyword>
<evidence type="ECO:0000256" key="5">
    <source>
        <dbReference type="ARBA" id="ARBA00005225"/>
    </source>
</evidence>
<dbReference type="GO" id="GO:0016787">
    <property type="term" value="F:hydrolase activity"/>
    <property type="evidence" value="ECO:0007669"/>
    <property type="project" value="UniProtKB-KW"/>
</dbReference>
<dbReference type="GO" id="GO:0005524">
    <property type="term" value="F:ATP binding"/>
    <property type="evidence" value="ECO:0007669"/>
    <property type="project" value="UniProtKB-KW"/>
</dbReference>
<dbReference type="InterPro" id="IPR036075">
    <property type="entry name" value="ARMT-1-like_metal-bd_sf"/>
</dbReference>
<dbReference type="GO" id="GO:0046872">
    <property type="term" value="F:metal ion binding"/>
    <property type="evidence" value="ECO:0007669"/>
    <property type="project" value="UniProtKB-KW"/>
</dbReference>
<evidence type="ECO:0000313" key="25">
    <source>
        <dbReference type="EMBL" id="KAK4474676.1"/>
    </source>
</evidence>
<evidence type="ECO:0000256" key="6">
    <source>
        <dbReference type="ARBA" id="ARBA00011388"/>
    </source>
</evidence>
<evidence type="ECO:0000256" key="11">
    <source>
        <dbReference type="ARBA" id="ARBA00022679"/>
    </source>
</evidence>
<dbReference type="NCBIfam" id="TIGR00555">
    <property type="entry name" value="panK_eukar"/>
    <property type="match status" value="1"/>
</dbReference>
<dbReference type="CDD" id="cd24123">
    <property type="entry name" value="ASKHA_NBD_PanK-II_Pank4"/>
    <property type="match status" value="1"/>
</dbReference>
<evidence type="ECO:0000256" key="17">
    <source>
        <dbReference type="ARBA" id="ARBA00022993"/>
    </source>
</evidence>
<dbReference type="FunFam" id="3.30.420.40:FF:000025">
    <property type="entry name" value="pantothenate kinase 2, mitochondrial"/>
    <property type="match status" value="1"/>
</dbReference>
<keyword evidence="12" id="KW-0479">Metal-binding</keyword>
<keyword evidence="9" id="KW-0963">Cytoplasm</keyword>
<evidence type="ECO:0000256" key="15">
    <source>
        <dbReference type="ARBA" id="ARBA00022801"/>
    </source>
</evidence>
<evidence type="ECO:0000256" key="20">
    <source>
        <dbReference type="ARBA" id="ARBA00029347"/>
    </source>
</evidence>
<comment type="function">
    <text evidence="22">Phosphatase which shows a preference for 4'-phosphopantetheine and its oxidatively damaged forms (sulfonate or S-sulfonate), providing strong indirect evidence that the phosphatase activity pre-empts damage in the coenzyme A (CoA) pathway. Hydrolyzing excess 4'-phosphopantetheine could constitute a directed overflow mechanism to prevent its oxidation to the S-sulfonate, sulfonate, or other forms. Hydrolyzing 4'-phosphopantetheine sulfonate or S-sulfonate would forestall their conversion to inactive forms of CoA and acyl carrier protein. May play a role in the physiological regulation of CoA intracellular levels.</text>
</comment>
<protein>
    <recommendedName>
        <fullName evidence="8">4'-phosphopantetheine phosphatase</fullName>
        <ecNumber evidence="7">2.7.1.33</ecNumber>
    </recommendedName>
    <alternativeName>
        <fullName evidence="21">Inactive pantothenic acid kinase 4</fullName>
    </alternativeName>
</protein>
<keyword evidence="17" id="KW-0173">Coenzyme A biosynthesis</keyword>
<evidence type="ECO:0000256" key="4">
    <source>
        <dbReference type="ARBA" id="ARBA00004496"/>
    </source>
</evidence>
<evidence type="ECO:0000256" key="3">
    <source>
        <dbReference type="ARBA" id="ARBA00001967"/>
    </source>
</evidence>